<gene>
    <name evidence="1" type="primary">ggt</name>
    <name evidence="1" type="ORF">GCM10011505_36920</name>
</gene>
<proteinExistence type="predicted"/>
<dbReference type="PANTHER" id="PTHR43881">
    <property type="entry name" value="GAMMA-GLUTAMYLTRANSPEPTIDASE (AFU_ORTHOLOGUE AFUA_4G13580)"/>
    <property type="match status" value="1"/>
</dbReference>
<dbReference type="InterPro" id="IPR029055">
    <property type="entry name" value="Ntn_hydrolases_N"/>
</dbReference>
<dbReference type="InterPro" id="IPR043137">
    <property type="entry name" value="GGT_ssub_C"/>
</dbReference>
<comment type="caution">
    <text evidence="1">The sequence shown here is derived from an EMBL/GenBank/DDBJ whole genome shotgun (WGS) entry which is preliminary data.</text>
</comment>
<sequence>MIRARTALGGMVTAPHHLAAEAGRGVLAEGGNAVEAMVAAAAAIAVVYPHMNAIGGDGFWLIAEPGQAPVAIRACGAAAAHATEGFYAEAGHTGSLPTRGPLAALTVAGAVGGWAAALTVARDWRGGRPALPLSRLLDDAIRHGRDGVPVTASQAALTAQKLGELAGQPGFAPVYAPDGRPPALHQILKQPALAATFQRLAEAGLDDFYRGDIARANAAGLAAAGSPLSLADMEAWRPALVAPLTLHIPGATVWNQPPPTQGAASLAILGIFDRLGVTVAEGFDHVHGLVEATKRAFLLRNAHIGDPEAMVVDPQSWLTPEALAAEAAHIDRHRAAPWPQPTRAGDTVWLGAADAAGRVVSYIQSIYWEFGSGVVVPETGVLWQNRGSGFGLGAAAGANRLAPGRLPFHTLNPAMVRLDDGRLIAYGTMGGEGQPQTQAAVFTRHVRFGQDLQAAITAPRWLLGRTWGAGTTSLKLESRIDPALADQLAAAGHAVEMVDAWDDLMGHAGAVSVHPSGVIEGASDPRSDGAVAAV</sequence>
<dbReference type="PRINTS" id="PR01210">
    <property type="entry name" value="GGTRANSPTASE"/>
</dbReference>
<dbReference type="Gene3D" id="3.60.20.40">
    <property type="match status" value="1"/>
</dbReference>
<dbReference type="Pfam" id="PF01019">
    <property type="entry name" value="G_glu_transpept"/>
    <property type="match status" value="1"/>
</dbReference>
<dbReference type="RefSeq" id="WP_188580581.1">
    <property type="nucleotide sequence ID" value="NZ_BMDZ01000051.1"/>
</dbReference>
<keyword evidence="2" id="KW-1185">Reference proteome</keyword>
<accession>A0ABQ1IXF1</accession>
<dbReference type="SUPFAM" id="SSF56235">
    <property type="entry name" value="N-terminal nucleophile aminohydrolases (Ntn hydrolases)"/>
    <property type="match status" value="1"/>
</dbReference>
<dbReference type="PANTHER" id="PTHR43881:SF5">
    <property type="entry name" value="GAMMA-GLUTAMYLTRANSPEPTIDASE"/>
    <property type="match status" value="1"/>
</dbReference>
<dbReference type="InterPro" id="IPR043138">
    <property type="entry name" value="GGT_lsub"/>
</dbReference>
<evidence type="ECO:0000313" key="2">
    <source>
        <dbReference type="Proteomes" id="UP000603352"/>
    </source>
</evidence>
<dbReference type="Gene3D" id="1.10.246.130">
    <property type="match status" value="1"/>
</dbReference>
<reference evidence="2" key="1">
    <citation type="journal article" date="2019" name="Int. J. Syst. Evol. Microbiol.">
        <title>The Global Catalogue of Microorganisms (GCM) 10K type strain sequencing project: providing services to taxonomists for standard genome sequencing and annotation.</title>
        <authorList>
            <consortium name="The Broad Institute Genomics Platform"/>
            <consortium name="The Broad Institute Genome Sequencing Center for Infectious Disease"/>
            <person name="Wu L."/>
            <person name="Ma J."/>
        </authorList>
    </citation>
    <scope>NUCLEOTIDE SEQUENCE [LARGE SCALE GENOMIC DNA]</scope>
    <source>
        <strain evidence="2">CGMCC 1.10188</strain>
    </source>
</reference>
<dbReference type="InterPro" id="IPR052896">
    <property type="entry name" value="GGT-like_enzyme"/>
</dbReference>
<organism evidence="1 2">
    <name type="scientific">Tistrella bauzanensis</name>
    <dbReference type="NCBI Taxonomy" id="657419"/>
    <lineage>
        <taxon>Bacteria</taxon>
        <taxon>Pseudomonadati</taxon>
        <taxon>Pseudomonadota</taxon>
        <taxon>Alphaproteobacteria</taxon>
        <taxon>Geminicoccales</taxon>
        <taxon>Geminicoccaceae</taxon>
        <taxon>Tistrella</taxon>
    </lineage>
</organism>
<protein>
    <submittedName>
        <fullName evidence="1">Gamma-glutamyltranspeptidase</fullName>
    </submittedName>
</protein>
<evidence type="ECO:0000313" key="1">
    <source>
        <dbReference type="EMBL" id="GGB52527.1"/>
    </source>
</evidence>
<dbReference type="EMBL" id="BMDZ01000051">
    <property type="protein sequence ID" value="GGB52527.1"/>
    <property type="molecule type" value="Genomic_DNA"/>
</dbReference>
<name>A0ABQ1IXF1_9PROT</name>
<dbReference type="Proteomes" id="UP000603352">
    <property type="component" value="Unassembled WGS sequence"/>
</dbReference>